<keyword evidence="3" id="KW-1185">Reference proteome</keyword>
<evidence type="ECO:0000313" key="3">
    <source>
        <dbReference type="Proteomes" id="UP000321805"/>
    </source>
</evidence>
<dbReference type="SUPFAM" id="SSF54593">
    <property type="entry name" value="Glyoxalase/Bleomycin resistance protein/Dihydroxybiphenyl dioxygenase"/>
    <property type="match status" value="1"/>
</dbReference>
<organism evidence="2 3">
    <name type="scientific">Baekduia soli</name>
    <dbReference type="NCBI Taxonomy" id="496014"/>
    <lineage>
        <taxon>Bacteria</taxon>
        <taxon>Bacillati</taxon>
        <taxon>Actinomycetota</taxon>
        <taxon>Thermoleophilia</taxon>
        <taxon>Solirubrobacterales</taxon>
        <taxon>Baekduiaceae</taxon>
        <taxon>Baekduia</taxon>
    </lineage>
</organism>
<dbReference type="PANTHER" id="PTHR36110:SF4">
    <property type="entry name" value="RING-CLEAVING DIOXYGENASE MHQA-RELATED"/>
    <property type="match status" value="1"/>
</dbReference>
<dbReference type="RefSeq" id="WP_146922638.1">
    <property type="nucleotide sequence ID" value="NZ_CP042430.1"/>
</dbReference>
<gene>
    <name evidence="2" type="ORF">FSW04_23355</name>
</gene>
<dbReference type="PANTHER" id="PTHR36110">
    <property type="entry name" value="RING-CLEAVING DIOXYGENASE MHQE-RELATED"/>
    <property type="match status" value="1"/>
</dbReference>
<dbReference type="KEGG" id="bsol:FSW04_23355"/>
<accession>A0A5B8UAZ4</accession>
<name>A0A5B8UAZ4_9ACTN</name>
<sequence length="310" mass="34030">MQLHGIHHISAITGDARRNLDFYTRVLGLRLVAKSVNQDDPTVYHLFYADEEGRPGSEMTFFEYPHAIPGRPGAGMVHRIVWRVGSPAALDFWAQRLEALETPVTRTPGAVRFSDPEGLDHELVVPASGDAPLAAEHPDIPARHALQGFEGVRAYAHDPQASGALLERVLGATPAGDATWELRGADRGGWIAYDPAPAERGRQSGGSVHHVAWGTTAAEHLRWQERFEDAGLRTSGIIDRTYFKSIYFREPSGVLFEIADDAPGFTIDDPLPELGRRIILPPQLEPRRAEIEARLTPLPDPRAERAAAAS</sequence>
<dbReference type="InterPro" id="IPR029068">
    <property type="entry name" value="Glyas_Bleomycin-R_OHBP_Dase"/>
</dbReference>
<dbReference type="Gene3D" id="3.10.180.10">
    <property type="entry name" value="2,3-Dihydroxybiphenyl 1,2-Dioxygenase, domain 1"/>
    <property type="match status" value="2"/>
</dbReference>
<feature type="domain" description="VOC" evidence="1">
    <location>
        <begin position="5"/>
        <end position="151"/>
    </location>
</feature>
<dbReference type="Pfam" id="PF00903">
    <property type="entry name" value="Glyoxalase"/>
    <property type="match status" value="2"/>
</dbReference>
<protein>
    <submittedName>
        <fullName evidence="2">Ring-cleaving dioxygenase</fullName>
    </submittedName>
</protein>
<dbReference type="InterPro" id="IPR052537">
    <property type="entry name" value="Extradiol_RC_dioxygenase"/>
</dbReference>
<dbReference type="PROSITE" id="PS51819">
    <property type="entry name" value="VOC"/>
    <property type="match status" value="2"/>
</dbReference>
<dbReference type="InterPro" id="IPR004360">
    <property type="entry name" value="Glyas_Fos-R_dOase_dom"/>
</dbReference>
<keyword evidence="2" id="KW-0223">Dioxygenase</keyword>
<reference evidence="2 3" key="1">
    <citation type="journal article" date="2018" name="J. Microbiol.">
        <title>Baekduia soli gen. nov., sp. nov., a novel bacterium isolated from the soil of Baekdu Mountain and proposal of a novel family name, Baekduiaceae fam. nov.</title>
        <authorList>
            <person name="An D.S."/>
            <person name="Siddiqi M.Z."/>
            <person name="Kim K.H."/>
            <person name="Yu H.S."/>
            <person name="Im W.T."/>
        </authorList>
    </citation>
    <scope>NUCLEOTIDE SEQUENCE [LARGE SCALE GENOMIC DNA]</scope>
    <source>
        <strain evidence="2 3">BR7-21</strain>
    </source>
</reference>
<proteinExistence type="predicted"/>
<keyword evidence="2" id="KW-0560">Oxidoreductase</keyword>
<dbReference type="GO" id="GO:0051213">
    <property type="term" value="F:dioxygenase activity"/>
    <property type="evidence" value="ECO:0007669"/>
    <property type="project" value="UniProtKB-KW"/>
</dbReference>
<evidence type="ECO:0000313" key="2">
    <source>
        <dbReference type="EMBL" id="QEC50230.1"/>
    </source>
</evidence>
<feature type="domain" description="VOC" evidence="1">
    <location>
        <begin position="148"/>
        <end position="261"/>
    </location>
</feature>
<dbReference type="Proteomes" id="UP000321805">
    <property type="component" value="Chromosome"/>
</dbReference>
<dbReference type="InterPro" id="IPR037523">
    <property type="entry name" value="VOC_core"/>
</dbReference>
<dbReference type="AlphaFoldDB" id="A0A5B8UAZ4"/>
<dbReference type="EMBL" id="CP042430">
    <property type="protein sequence ID" value="QEC50230.1"/>
    <property type="molecule type" value="Genomic_DNA"/>
</dbReference>
<dbReference type="OrthoDB" id="5242400at2"/>
<evidence type="ECO:0000259" key="1">
    <source>
        <dbReference type="PROSITE" id="PS51819"/>
    </source>
</evidence>